<evidence type="ECO:0000256" key="3">
    <source>
        <dbReference type="ARBA" id="ARBA00022544"/>
    </source>
</evidence>
<dbReference type="PROSITE" id="PS51257">
    <property type="entry name" value="PROKAR_LIPOPROTEIN"/>
    <property type="match status" value="1"/>
</dbReference>
<dbReference type="PANTHER" id="PTHR35789:SF1">
    <property type="entry name" value="SPORE GERMINATION PROTEIN B3"/>
    <property type="match status" value="1"/>
</dbReference>
<evidence type="ECO:0000256" key="2">
    <source>
        <dbReference type="ARBA" id="ARBA00007886"/>
    </source>
</evidence>
<keyword evidence="7" id="KW-0449">Lipoprotein</keyword>
<comment type="subcellular location">
    <subcellularLocation>
        <location evidence="1">Membrane</location>
        <topology evidence="1">Lipid-anchor</topology>
    </subcellularLocation>
</comment>
<sequence>MIRKLSKLFIIGMCVLLLTSCWDSKDVNKRGIAISIGVDYVNGNIEFTGETAKLTSSSGKGGEKTQTSDVYNMLSYGKNFEKSRVNYDAVSPFPLFLGAVRVVVFGENFAKKGIESYLNRIDHLYDYRKTLLAVVSREPPKKLFKVKVEKDISVGFLIEDIIEHVAGKGEGLYPVTGELLSDIELGKIGYVLPYVGIEEDTIKYLGLAVMKNSKLVGIIDIKNTDGIMYILAEKPKIVQVVDRSNNKENKISFRTFVKKRKIKVDYVDEEVTINIDLNLTAQLRYQYYMEPISDEYIKKLESIISEKAKNDIESIIKRAQNEFQCDIFGFARYFRANEPEIYEKINWEDAFTEANVNVNVKAKILNMSLTDPNAKRKY</sequence>
<dbReference type="Pfam" id="PF25198">
    <property type="entry name" value="Spore_GerAC_N"/>
    <property type="match status" value="1"/>
</dbReference>
<dbReference type="GO" id="GO:0009847">
    <property type="term" value="P:spore germination"/>
    <property type="evidence" value="ECO:0007669"/>
    <property type="project" value="InterPro"/>
</dbReference>
<dbReference type="InterPro" id="IPR008844">
    <property type="entry name" value="Spore_GerAC-like"/>
</dbReference>
<dbReference type="Pfam" id="PF05504">
    <property type="entry name" value="Spore_GerAC"/>
    <property type="match status" value="1"/>
</dbReference>
<dbReference type="InterPro" id="IPR038501">
    <property type="entry name" value="Spore_GerAC_C_sf"/>
</dbReference>
<evidence type="ECO:0000256" key="7">
    <source>
        <dbReference type="ARBA" id="ARBA00023288"/>
    </source>
</evidence>
<reference evidence="10 11" key="1">
    <citation type="submission" date="2017-06" db="EMBL/GenBank/DDBJ databases">
        <title>Draft genome sequence of anaerobic fermentative bacterium Anaeromicrobium sediminis DY2726D isolated from West Pacific Ocean sediments.</title>
        <authorList>
            <person name="Zeng X."/>
        </authorList>
    </citation>
    <scope>NUCLEOTIDE SEQUENCE [LARGE SCALE GENOMIC DNA]</scope>
    <source>
        <strain evidence="10 11">DY2726D</strain>
    </source>
</reference>
<evidence type="ECO:0000256" key="5">
    <source>
        <dbReference type="ARBA" id="ARBA00023136"/>
    </source>
</evidence>
<gene>
    <name evidence="10" type="ORF">CCE28_21675</name>
</gene>
<evidence type="ECO:0000313" key="11">
    <source>
        <dbReference type="Proteomes" id="UP000216024"/>
    </source>
</evidence>
<organism evidence="10 11">
    <name type="scientific">Anaeromicrobium sediminis</name>
    <dbReference type="NCBI Taxonomy" id="1478221"/>
    <lineage>
        <taxon>Bacteria</taxon>
        <taxon>Bacillati</taxon>
        <taxon>Bacillota</taxon>
        <taxon>Clostridia</taxon>
        <taxon>Peptostreptococcales</taxon>
        <taxon>Thermotaleaceae</taxon>
        <taxon>Anaeromicrobium</taxon>
    </lineage>
</organism>
<comment type="similarity">
    <text evidence="2">Belongs to the GerABKC lipoprotein family.</text>
</comment>
<keyword evidence="5" id="KW-0472">Membrane</keyword>
<dbReference type="PANTHER" id="PTHR35789">
    <property type="entry name" value="SPORE GERMINATION PROTEIN B3"/>
    <property type="match status" value="1"/>
</dbReference>
<feature type="domain" description="Spore germination protein N-terminal" evidence="9">
    <location>
        <begin position="23"/>
        <end position="195"/>
    </location>
</feature>
<dbReference type="InterPro" id="IPR057336">
    <property type="entry name" value="GerAC_N"/>
</dbReference>
<evidence type="ECO:0000256" key="6">
    <source>
        <dbReference type="ARBA" id="ARBA00023139"/>
    </source>
</evidence>
<evidence type="ECO:0000259" key="8">
    <source>
        <dbReference type="Pfam" id="PF05504"/>
    </source>
</evidence>
<accession>A0A267M9R9</accession>
<dbReference type="RefSeq" id="WP_095136316.1">
    <property type="nucleotide sequence ID" value="NZ_NIBG01000049.1"/>
</dbReference>
<keyword evidence="11" id="KW-1185">Reference proteome</keyword>
<dbReference type="NCBIfam" id="TIGR02887">
    <property type="entry name" value="spore_ger_x_C"/>
    <property type="match status" value="1"/>
</dbReference>
<evidence type="ECO:0000259" key="9">
    <source>
        <dbReference type="Pfam" id="PF25198"/>
    </source>
</evidence>
<evidence type="ECO:0000256" key="4">
    <source>
        <dbReference type="ARBA" id="ARBA00022729"/>
    </source>
</evidence>
<dbReference type="Gene3D" id="3.30.300.210">
    <property type="entry name" value="Nutrient germinant receptor protein C, domain 3"/>
    <property type="match status" value="1"/>
</dbReference>
<dbReference type="InterPro" id="IPR046953">
    <property type="entry name" value="Spore_GerAC-like_C"/>
</dbReference>
<keyword evidence="3" id="KW-0309">Germination</keyword>
<evidence type="ECO:0000256" key="1">
    <source>
        <dbReference type="ARBA" id="ARBA00004635"/>
    </source>
</evidence>
<feature type="domain" description="Spore germination GerAC-like C-terminal" evidence="8">
    <location>
        <begin position="206"/>
        <end position="366"/>
    </location>
</feature>
<protein>
    <submittedName>
        <fullName evidence="10">Uncharacterized protein</fullName>
    </submittedName>
</protein>
<keyword evidence="6" id="KW-0564">Palmitate</keyword>
<proteinExistence type="inferred from homology"/>
<dbReference type="AlphaFoldDB" id="A0A267M9R9"/>
<dbReference type="EMBL" id="NIBG01000049">
    <property type="protein sequence ID" value="PAB55668.1"/>
    <property type="molecule type" value="Genomic_DNA"/>
</dbReference>
<dbReference type="OrthoDB" id="9816067at2"/>
<dbReference type="Proteomes" id="UP000216024">
    <property type="component" value="Unassembled WGS sequence"/>
</dbReference>
<keyword evidence="4" id="KW-0732">Signal</keyword>
<dbReference type="GO" id="GO:0016020">
    <property type="term" value="C:membrane"/>
    <property type="evidence" value="ECO:0007669"/>
    <property type="project" value="UniProtKB-SubCell"/>
</dbReference>
<name>A0A267M9R9_9FIRM</name>
<comment type="caution">
    <text evidence="10">The sequence shown here is derived from an EMBL/GenBank/DDBJ whole genome shotgun (WGS) entry which is preliminary data.</text>
</comment>
<evidence type="ECO:0000313" key="10">
    <source>
        <dbReference type="EMBL" id="PAB55668.1"/>
    </source>
</evidence>